<feature type="domain" description="NADP-dependent oxidoreductase" evidence="1">
    <location>
        <begin position="27"/>
        <end position="295"/>
    </location>
</feature>
<dbReference type="OrthoDB" id="48988at2759"/>
<keyword evidence="2" id="KW-1185">Reference proteome</keyword>
<dbReference type="InterPro" id="IPR020471">
    <property type="entry name" value="AKR"/>
</dbReference>
<organism evidence="2 3">
    <name type="scientific">Bicyclus anynana</name>
    <name type="common">Squinting bush brown butterfly</name>
    <dbReference type="NCBI Taxonomy" id="110368"/>
    <lineage>
        <taxon>Eukaryota</taxon>
        <taxon>Metazoa</taxon>
        <taxon>Ecdysozoa</taxon>
        <taxon>Arthropoda</taxon>
        <taxon>Hexapoda</taxon>
        <taxon>Insecta</taxon>
        <taxon>Pterygota</taxon>
        <taxon>Neoptera</taxon>
        <taxon>Endopterygota</taxon>
        <taxon>Lepidoptera</taxon>
        <taxon>Glossata</taxon>
        <taxon>Ditrysia</taxon>
        <taxon>Papilionoidea</taxon>
        <taxon>Nymphalidae</taxon>
        <taxon>Satyrinae</taxon>
        <taxon>Satyrini</taxon>
        <taxon>Mycalesina</taxon>
        <taxon>Bicyclus</taxon>
    </lineage>
</organism>
<reference evidence="3" key="1">
    <citation type="submission" date="2025-08" db="UniProtKB">
        <authorList>
            <consortium name="RefSeq"/>
        </authorList>
    </citation>
    <scope>IDENTIFICATION</scope>
</reference>
<accession>A0A6J1MPG8</accession>
<dbReference type="GO" id="GO:0010349">
    <property type="term" value="F:L-galactose dehydrogenase activity"/>
    <property type="evidence" value="ECO:0007669"/>
    <property type="project" value="InterPro"/>
</dbReference>
<dbReference type="Gene3D" id="3.20.20.100">
    <property type="entry name" value="NADP-dependent oxidoreductase domain"/>
    <property type="match status" value="1"/>
</dbReference>
<dbReference type="InterPro" id="IPR044479">
    <property type="entry name" value="LGALDH-like"/>
</dbReference>
<dbReference type="InterPro" id="IPR023210">
    <property type="entry name" value="NADP_OxRdtase_dom"/>
</dbReference>
<dbReference type="RefSeq" id="XP_023937470.2">
    <property type="nucleotide sequence ID" value="XM_024081702.2"/>
</dbReference>
<dbReference type="AlphaFoldDB" id="A0A6J1MPG8"/>
<dbReference type="PANTHER" id="PTHR42686">
    <property type="entry name" value="GH17980P-RELATED"/>
    <property type="match status" value="1"/>
</dbReference>
<proteinExistence type="predicted"/>
<dbReference type="InterPro" id="IPR036812">
    <property type="entry name" value="NAD(P)_OxRdtase_dom_sf"/>
</dbReference>
<sequence length="344" mass="38349">MDTIATCNFARNSKSNLLGSTGIPVAPISLGGAAFSDIYGEFDETRSVCFIRDCLFRGINYIDTSPWYGQGTSETIIGKALDGMHRPVFVIGSKVGRYEKDVRRMFDFSRERTLASVDQSLDRLKLSYLDIIQIHDVSFADIDMILNETLPALQAVVDAGKARYIGIADYDLDLMKAIVEESRVPIATVLSYAKSTLIDNRLQDYVSYFKSRGVGIINAAPTGMGLLTNAGPRDWHPASQEVKTLCQEAAMICQAKKVELANIANWFSLRQPNIDTTVCGLANLDHQVGAFRVYRRGLTHAEEMVMKDLQKRYFDRGIMNWDGVEVNAYRAAMAQFAEEPQNPE</sequence>
<dbReference type="KEGG" id="bany:112045507"/>
<dbReference type="Proteomes" id="UP001652582">
    <property type="component" value="Chromosome Z"/>
</dbReference>
<dbReference type="CDD" id="cd19163">
    <property type="entry name" value="AKR_galDH"/>
    <property type="match status" value="1"/>
</dbReference>
<evidence type="ECO:0000313" key="2">
    <source>
        <dbReference type="Proteomes" id="UP001652582"/>
    </source>
</evidence>
<dbReference type="GO" id="GO:0005829">
    <property type="term" value="C:cytosol"/>
    <property type="evidence" value="ECO:0007669"/>
    <property type="project" value="TreeGrafter"/>
</dbReference>
<dbReference type="SUPFAM" id="SSF51430">
    <property type="entry name" value="NAD(P)-linked oxidoreductase"/>
    <property type="match status" value="1"/>
</dbReference>
<name>A0A6J1MPG8_BICAN</name>
<protein>
    <submittedName>
        <fullName evidence="3">Uncharacterized protein LOC112045507</fullName>
    </submittedName>
</protein>
<dbReference type="PANTHER" id="PTHR42686:SF1">
    <property type="entry name" value="GH17980P-RELATED"/>
    <property type="match status" value="1"/>
</dbReference>
<evidence type="ECO:0000313" key="3">
    <source>
        <dbReference type="RefSeq" id="XP_023937470.2"/>
    </source>
</evidence>
<dbReference type="GeneID" id="112045507"/>
<evidence type="ECO:0000259" key="1">
    <source>
        <dbReference type="Pfam" id="PF00248"/>
    </source>
</evidence>
<dbReference type="Pfam" id="PF00248">
    <property type="entry name" value="Aldo_ket_red"/>
    <property type="match status" value="1"/>
</dbReference>
<gene>
    <name evidence="3" type="primary">LOC112045507</name>
</gene>